<organism evidence="2 3">
    <name type="scientific">Aquimarina mytili</name>
    <dbReference type="NCBI Taxonomy" id="874423"/>
    <lineage>
        <taxon>Bacteria</taxon>
        <taxon>Pseudomonadati</taxon>
        <taxon>Bacteroidota</taxon>
        <taxon>Flavobacteriia</taxon>
        <taxon>Flavobacteriales</taxon>
        <taxon>Flavobacteriaceae</taxon>
        <taxon>Aquimarina</taxon>
    </lineage>
</organism>
<dbReference type="Proteomes" id="UP000651057">
    <property type="component" value="Unassembled WGS sequence"/>
</dbReference>
<sequence>MANTTSHPKTSWDTLHKNGPFDLKLLQITQLEGKANIPSAIDRYNDAAKEIQNLIKEARDNNEGFRAYGARWSMSSVAHQKDRMHYNSYMNLDLPIFSDDVHQASSFEKSNLFFFQCGNTIKEISQALGAHGKSLKTSGASNGQTIAGCISTGVHGSALDVGSIQDYVVGLNLITGPNPEDIVYIERHTKPALANSFIQKINSKVIRNDELFNAALVSLGSFGFIHGVVLEAEDRFLLKRYVKKINKDTALKLAKTMDFAASDFRIEGEIDVNGKPKRPYHYKVFINPYIDDDQYVVEAMYKKPYTSRYPDPFNTIEKSVYRDLIYLLIKISEKFPKRIPFFIKQLQKQILPDVNEESLGTLYETFWDAPYQGPAFACSFGVDSKDSEKALKVLIDLTKKEGPIPGIYAMRFVKKSEATLAFTKFPITCMIEIDGVLWKKSRNLMSLKEFSKRMIQVLQHNNIPFTIHWGKNSDWGFPGLVEYMYGARAKEWKKYRNSLLSKEMAQLFSNGFLDTVGLSNVNEEIEIETLDEDLIASLLD</sequence>
<dbReference type="PANTHER" id="PTHR43762">
    <property type="entry name" value="L-GULONOLACTONE OXIDASE"/>
    <property type="match status" value="1"/>
</dbReference>
<dbReference type="GO" id="GO:0016899">
    <property type="term" value="F:oxidoreductase activity, acting on the CH-OH group of donors, oxygen as acceptor"/>
    <property type="evidence" value="ECO:0007669"/>
    <property type="project" value="InterPro"/>
</dbReference>
<evidence type="ECO:0000313" key="2">
    <source>
        <dbReference type="EMBL" id="MBL0682984.1"/>
    </source>
</evidence>
<dbReference type="EMBL" id="JAERQJ010000002">
    <property type="protein sequence ID" value="MBL0682984.1"/>
    <property type="molecule type" value="Genomic_DNA"/>
</dbReference>
<evidence type="ECO:0000313" key="3">
    <source>
        <dbReference type="Proteomes" id="UP000651057"/>
    </source>
</evidence>
<dbReference type="PANTHER" id="PTHR43762:SF1">
    <property type="entry name" value="D-ARABINONO-1,4-LACTONE OXIDASE"/>
    <property type="match status" value="1"/>
</dbReference>
<dbReference type="Gene3D" id="3.30.465.10">
    <property type="match status" value="1"/>
</dbReference>
<dbReference type="InterPro" id="IPR010031">
    <property type="entry name" value="FAD_lactone_oxidase-like"/>
</dbReference>
<keyword evidence="3" id="KW-1185">Reference proteome</keyword>
<proteinExistence type="predicted"/>
<accession>A0A937A225</accession>
<dbReference type="AlphaFoldDB" id="A0A937A225"/>
<reference evidence="2" key="1">
    <citation type="submission" date="2021-01" db="EMBL/GenBank/DDBJ databases">
        <authorList>
            <person name="Zhong Y.L."/>
        </authorList>
    </citation>
    <scope>NUCLEOTIDE SEQUENCE</scope>
    <source>
        <strain evidence="2">KCTC 23302</strain>
    </source>
</reference>
<dbReference type="InterPro" id="IPR006094">
    <property type="entry name" value="Oxid_FAD_bind_N"/>
</dbReference>
<protein>
    <submittedName>
        <fullName evidence="2">FAD-binding protein</fullName>
    </submittedName>
</protein>
<name>A0A937A225_9FLAO</name>
<gene>
    <name evidence="2" type="ORF">JJQ60_05625</name>
</gene>
<dbReference type="SUPFAM" id="SSF56176">
    <property type="entry name" value="FAD-binding/transporter-associated domain-like"/>
    <property type="match status" value="1"/>
</dbReference>
<dbReference type="InterPro" id="IPR016169">
    <property type="entry name" value="FAD-bd_PCMH_sub2"/>
</dbReference>
<dbReference type="Pfam" id="PF01565">
    <property type="entry name" value="FAD_binding_4"/>
    <property type="match status" value="1"/>
</dbReference>
<dbReference type="RefSeq" id="WP_201917560.1">
    <property type="nucleotide sequence ID" value="NZ_BAABAX010000023.1"/>
</dbReference>
<feature type="domain" description="FAD linked oxidase N-terminal" evidence="1">
    <location>
        <begin position="48"/>
        <end position="175"/>
    </location>
</feature>
<evidence type="ECO:0000259" key="1">
    <source>
        <dbReference type="Pfam" id="PF01565"/>
    </source>
</evidence>
<comment type="caution">
    <text evidence="2">The sequence shown here is derived from an EMBL/GenBank/DDBJ whole genome shotgun (WGS) entry which is preliminary data.</text>
</comment>
<dbReference type="InterPro" id="IPR036318">
    <property type="entry name" value="FAD-bd_PCMH-like_sf"/>
</dbReference>
<dbReference type="GO" id="GO:0050660">
    <property type="term" value="F:flavin adenine dinucleotide binding"/>
    <property type="evidence" value="ECO:0007669"/>
    <property type="project" value="InterPro"/>
</dbReference>